<comment type="caution">
    <text evidence="4">The sequence shown here is derived from an EMBL/GenBank/DDBJ whole genome shotgun (WGS) entry which is preliminary data.</text>
</comment>
<dbReference type="RefSeq" id="WP_009574934.1">
    <property type="nucleotide sequence ID" value="NZ_AEIG01000015.1"/>
</dbReference>
<name>F3KZU0_9GAMM</name>
<dbReference type="InterPro" id="IPR030673">
    <property type="entry name" value="PyroPPase_GppA_Ppx"/>
</dbReference>
<protein>
    <submittedName>
        <fullName evidence="4">Exopolyphosphatase</fullName>
    </submittedName>
</protein>
<dbReference type="SUPFAM" id="SSF53067">
    <property type="entry name" value="Actin-like ATPase domain"/>
    <property type="match status" value="2"/>
</dbReference>
<dbReference type="Gene3D" id="1.10.3210.10">
    <property type="entry name" value="Hypothetical protein af1432"/>
    <property type="match status" value="1"/>
</dbReference>
<dbReference type="AlphaFoldDB" id="F3KZU0"/>
<dbReference type="STRING" id="2518989.IMCC3088_533"/>
<evidence type="ECO:0000256" key="1">
    <source>
        <dbReference type="ARBA" id="ARBA00022801"/>
    </source>
</evidence>
<evidence type="ECO:0000313" key="4">
    <source>
        <dbReference type="EMBL" id="EGG30394.1"/>
    </source>
</evidence>
<dbReference type="SUPFAM" id="SSF109604">
    <property type="entry name" value="HD-domain/PDEase-like"/>
    <property type="match status" value="1"/>
</dbReference>
<dbReference type="FunFam" id="3.30.420.40:FF:000023">
    <property type="entry name" value="Guanosine-5'-triphosphate,3'-diphosphate pyrophosphatase"/>
    <property type="match status" value="1"/>
</dbReference>
<dbReference type="GO" id="GO:0004309">
    <property type="term" value="F:exopolyphosphatase activity"/>
    <property type="evidence" value="ECO:0007669"/>
    <property type="project" value="TreeGrafter"/>
</dbReference>
<dbReference type="InterPro" id="IPR050273">
    <property type="entry name" value="GppA/Ppx_hydrolase"/>
</dbReference>
<dbReference type="InterPro" id="IPR048950">
    <property type="entry name" value="Ppx_GppA_C"/>
</dbReference>
<proteinExistence type="predicted"/>
<dbReference type="GO" id="GO:0006798">
    <property type="term" value="P:polyphosphate catabolic process"/>
    <property type="evidence" value="ECO:0007669"/>
    <property type="project" value="TreeGrafter"/>
</dbReference>
<evidence type="ECO:0000313" key="5">
    <source>
        <dbReference type="Proteomes" id="UP000005615"/>
    </source>
</evidence>
<dbReference type="Gene3D" id="3.30.420.150">
    <property type="entry name" value="Exopolyphosphatase. Domain 2"/>
    <property type="match status" value="1"/>
</dbReference>
<feature type="domain" description="Ppx/GppA phosphatase N-terminal" evidence="2">
    <location>
        <begin position="24"/>
        <end position="297"/>
    </location>
</feature>
<evidence type="ECO:0000259" key="3">
    <source>
        <dbReference type="Pfam" id="PF21447"/>
    </source>
</evidence>
<gene>
    <name evidence="4" type="ORF">IMCC3088_533</name>
</gene>
<organism evidence="4 5">
    <name type="scientific">Aequoribacter fuscus</name>
    <dbReference type="NCBI Taxonomy" id="2518989"/>
    <lineage>
        <taxon>Bacteria</taxon>
        <taxon>Pseudomonadati</taxon>
        <taxon>Pseudomonadota</taxon>
        <taxon>Gammaproteobacteria</taxon>
        <taxon>Cellvibrionales</taxon>
        <taxon>Halieaceae</taxon>
        <taxon>Aequoribacter</taxon>
    </lineage>
</organism>
<dbReference type="Gene3D" id="3.30.420.40">
    <property type="match status" value="1"/>
</dbReference>
<keyword evidence="1" id="KW-0378">Hydrolase</keyword>
<accession>F3KZU0</accession>
<reference evidence="4 5" key="1">
    <citation type="journal article" date="2011" name="J. Bacteriol.">
        <title>Genome sequence of strain IMCC3088, a proteorhodopsin-containing marine bacterium belonging to the OM60/NOR5 clade.</title>
        <authorList>
            <person name="Jang Y."/>
            <person name="Oh H.M."/>
            <person name="Kang I."/>
            <person name="Lee K."/>
            <person name="Yang S.J."/>
            <person name="Cho J.C."/>
        </authorList>
    </citation>
    <scope>NUCLEOTIDE SEQUENCE [LARGE SCALE GENOMIC DNA]</scope>
    <source>
        <strain evidence="4 5">IMCC3088</strain>
    </source>
</reference>
<dbReference type="InterPro" id="IPR043129">
    <property type="entry name" value="ATPase_NBD"/>
</dbReference>
<dbReference type="OrthoDB" id="9793035at2"/>
<dbReference type="InterPro" id="IPR003695">
    <property type="entry name" value="Ppx_GppA_N"/>
</dbReference>
<dbReference type="PANTHER" id="PTHR30005:SF14">
    <property type="entry name" value="EXOPOLYPHOSPHATASE"/>
    <property type="match status" value="1"/>
</dbReference>
<feature type="domain" description="Ppx/GppA phosphatase C-terminal" evidence="3">
    <location>
        <begin position="305"/>
        <end position="473"/>
    </location>
</feature>
<dbReference type="eggNOG" id="COG0248">
    <property type="taxonomic scope" value="Bacteria"/>
</dbReference>
<dbReference type="Proteomes" id="UP000005615">
    <property type="component" value="Unassembled WGS sequence"/>
</dbReference>
<dbReference type="PIRSF" id="PIRSF001267">
    <property type="entry name" value="Pyrophosphatase_GppA_Ppx"/>
    <property type="match status" value="1"/>
</dbReference>
<dbReference type="PANTHER" id="PTHR30005">
    <property type="entry name" value="EXOPOLYPHOSPHATASE"/>
    <property type="match status" value="1"/>
</dbReference>
<keyword evidence="5" id="KW-1185">Reference proteome</keyword>
<dbReference type="Pfam" id="PF02541">
    <property type="entry name" value="Ppx-GppA"/>
    <property type="match status" value="1"/>
</dbReference>
<evidence type="ECO:0000259" key="2">
    <source>
        <dbReference type="Pfam" id="PF02541"/>
    </source>
</evidence>
<dbReference type="Pfam" id="PF21447">
    <property type="entry name" value="Ppx-GppA_III"/>
    <property type="match status" value="1"/>
</dbReference>
<dbReference type="CDD" id="cd24053">
    <property type="entry name" value="ASKHA_NBD_EcPPX-GppA-like"/>
    <property type="match status" value="1"/>
</dbReference>
<sequence length="489" mass="54474">MSSDLYAALDLGSNSFHLLVGRLQGDKIETVDRVKDTVRLAAGLQPDRSLSEEAKTRALESLARFAQRIGGIPSKQVRVVATNTFRVASESGKFRKQAEAALGAPIEIISGQEEARLIFLGVAKDFAPDRQKRLVVDIGGGSTELIIGKREPQLLESLHMGCVTWTQRYFPKGMDVSRYKKAVINAKSVLQPHVKKFSSIGFADTVGSSGTIRAIGELMPLVGGNAHEITLKGLQDLADRWINKPEKLDLSGVSSSRLAVLPGGLAVLQALLESLPIEVMHTSVYTMKEGVLYDLAGKTAHHDRRERTVSRMMSMYNADVEQADRVYDSAELLLEKVAEHVQHEVEVAREYLEWATDLHEIGFAVAHGGHQKLGAWLVENSDMPGFTRREQATLSFLIRNQRKAITPNTSDYGIVEDWVLVLVLRLAILLNRSRTPQKMPRLEFKLKSKRFELHIPADWLGEHPLTNFDLERETNYWSAVGIEFTVCET</sequence>
<dbReference type="EMBL" id="AEIG01000015">
    <property type="protein sequence ID" value="EGG30394.1"/>
    <property type="molecule type" value="Genomic_DNA"/>
</dbReference>